<reference evidence="1" key="1">
    <citation type="submission" date="2014-09" db="EMBL/GenBank/DDBJ databases">
        <authorList>
            <person name="Magalhaes I.L.F."/>
            <person name="Oliveira U."/>
            <person name="Santos F.R."/>
            <person name="Vidigal T.H.D.A."/>
            <person name="Brescovit A.D."/>
            <person name="Santos A.J."/>
        </authorList>
    </citation>
    <scope>NUCLEOTIDE SEQUENCE</scope>
    <source>
        <tissue evidence="1">Shoot tissue taken approximately 20 cm above the soil surface</tissue>
    </source>
</reference>
<evidence type="ECO:0000313" key="1">
    <source>
        <dbReference type="EMBL" id="JAD18812.1"/>
    </source>
</evidence>
<sequence length="15" mass="1792">MLFSIVGNFFISQCW</sequence>
<reference evidence="1" key="2">
    <citation type="journal article" date="2015" name="Data Brief">
        <title>Shoot transcriptome of the giant reed, Arundo donax.</title>
        <authorList>
            <person name="Barrero R.A."/>
            <person name="Guerrero F.D."/>
            <person name="Moolhuijzen P."/>
            <person name="Goolsby J.A."/>
            <person name="Tidwell J."/>
            <person name="Bellgard S.E."/>
            <person name="Bellgard M.I."/>
        </authorList>
    </citation>
    <scope>NUCLEOTIDE SEQUENCE</scope>
    <source>
        <tissue evidence="1">Shoot tissue taken approximately 20 cm above the soil surface</tissue>
    </source>
</reference>
<protein>
    <submittedName>
        <fullName evidence="1">Uncharacterized protein</fullName>
    </submittedName>
</protein>
<accession>A0A0A8Y4E3</accession>
<organism evidence="1">
    <name type="scientific">Arundo donax</name>
    <name type="common">Giant reed</name>
    <name type="synonym">Donax arundinaceus</name>
    <dbReference type="NCBI Taxonomy" id="35708"/>
    <lineage>
        <taxon>Eukaryota</taxon>
        <taxon>Viridiplantae</taxon>
        <taxon>Streptophyta</taxon>
        <taxon>Embryophyta</taxon>
        <taxon>Tracheophyta</taxon>
        <taxon>Spermatophyta</taxon>
        <taxon>Magnoliopsida</taxon>
        <taxon>Liliopsida</taxon>
        <taxon>Poales</taxon>
        <taxon>Poaceae</taxon>
        <taxon>PACMAD clade</taxon>
        <taxon>Arundinoideae</taxon>
        <taxon>Arundineae</taxon>
        <taxon>Arundo</taxon>
    </lineage>
</organism>
<dbReference type="EMBL" id="GBRH01279083">
    <property type="protein sequence ID" value="JAD18812.1"/>
    <property type="molecule type" value="Transcribed_RNA"/>
</dbReference>
<name>A0A0A8Y4E3_ARUDO</name>
<proteinExistence type="predicted"/>